<sequence>MNADPLTPAAVSAALQACSHDRMRRLMRRLASHFDARLREAGLKTTQFSLLAYLAAQGPIRPADLAHAMGIDASTLTRNLKPVAQAGWAEVVAGRDARSRLVRLTPAGRVKLAEGGARWREAQSSLTEQLGAERIAAMHGWIDETLALLPAGED</sequence>
<dbReference type="Gene3D" id="1.10.10.10">
    <property type="entry name" value="Winged helix-like DNA-binding domain superfamily/Winged helix DNA-binding domain"/>
    <property type="match status" value="1"/>
</dbReference>
<dbReference type="InterPro" id="IPR039422">
    <property type="entry name" value="MarR/SlyA-like"/>
</dbReference>
<dbReference type="InterPro" id="IPR036390">
    <property type="entry name" value="WH_DNA-bd_sf"/>
</dbReference>
<dbReference type="PANTHER" id="PTHR33164">
    <property type="entry name" value="TRANSCRIPTIONAL REGULATOR, MARR FAMILY"/>
    <property type="match status" value="1"/>
</dbReference>
<evidence type="ECO:0000313" key="2">
    <source>
        <dbReference type="EMBL" id="MEK8033421.1"/>
    </source>
</evidence>
<feature type="domain" description="HTH marR-type" evidence="1">
    <location>
        <begin position="20"/>
        <end position="147"/>
    </location>
</feature>
<evidence type="ECO:0000259" key="1">
    <source>
        <dbReference type="PROSITE" id="PS50995"/>
    </source>
</evidence>
<dbReference type="PROSITE" id="PS50995">
    <property type="entry name" value="HTH_MARR_2"/>
    <property type="match status" value="1"/>
</dbReference>
<dbReference type="PANTHER" id="PTHR33164:SF105">
    <property type="entry name" value="TRANSCRIPTIONAL REPRESSOR PROTEIN-RELATED"/>
    <property type="match status" value="1"/>
</dbReference>
<dbReference type="InterPro" id="IPR000835">
    <property type="entry name" value="HTH_MarR-typ"/>
</dbReference>
<accession>A0ABU9BUD2</accession>
<protein>
    <submittedName>
        <fullName evidence="2">MarR family winged helix-turn-helix transcriptional regulator</fullName>
    </submittedName>
</protein>
<dbReference type="InterPro" id="IPR036388">
    <property type="entry name" value="WH-like_DNA-bd_sf"/>
</dbReference>
<proteinExistence type="predicted"/>
<dbReference type="EMBL" id="JBBUTG010000016">
    <property type="protein sequence ID" value="MEK8033421.1"/>
    <property type="molecule type" value="Genomic_DNA"/>
</dbReference>
<evidence type="ECO:0000313" key="3">
    <source>
        <dbReference type="Proteomes" id="UP001371218"/>
    </source>
</evidence>
<organism evidence="2 3">
    <name type="scientific">Ideonella lacteola</name>
    <dbReference type="NCBI Taxonomy" id="2984193"/>
    <lineage>
        <taxon>Bacteria</taxon>
        <taxon>Pseudomonadati</taxon>
        <taxon>Pseudomonadota</taxon>
        <taxon>Betaproteobacteria</taxon>
        <taxon>Burkholderiales</taxon>
        <taxon>Sphaerotilaceae</taxon>
        <taxon>Ideonella</taxon>
    </lineage>
</organism>
<dbReference type="RefSeq" id="WP_341427842.1">
    <property type="nucleotide sequence ID" value="NZ_JBBUTG010000016.1"/>
</dbReference>
<comment type="caution">
    <text evidence="2">The sequence shown here is derived from an EMBL/GenBank/DDBJ whole genome shotgun (WGS) entry which is preliminary data.</text>
</comment>
<dbReference type="Pfam" id="PF12802">
    <property type="entry name" value="MarR_2"/>
    <property type="match status" value="1"/>
</dbReference>
<dbReference type="SMART" id="SM00347">
    <property type="entry name" value="HTH_MARR"/>
    <property type="match status" value="1"/>
</dbReference>
<reference evidence="2 3" key="1">
    <citation type="submission" date="2024-04" db="EMBL/GenBank/DDBJ databases">
        <title>Novel species of the genus Ideonella isolated from streams.</title>
        <authorList>
            <person name="Lu H."/>
        </authorList>
    </citation>
    <scope>NUCLEOTIDE SEQUENCE [LARGE SCALE GENOMIC DNA]</scope>
    <source>
        <strain evidence="2 3">DXS29W</strain>
    </source>
</reference>
<gene>
    <name evidence="2" type="ORF">AACH06_21590</name>
</gene>
<keyword evidence="3" id="KW-1185">Reference proteome</keyword>
<dbReference type="Proteomes" id="UP001371218">
    <property type="component" value="Unassembled WGS sequence"/>
</dbReference>
<dbReference type="SUPFAM" id="SSF46785">
    <property type="entry name" value="Winged helix' DNA-binding domain"/>
    <property type="match status" value="1"/>
</dbReference>
<name>A0ABU9BUD2_9BURK</name>